<sequence>MEMSQGLDPASGSDIDQEVEALEKLFTSVLQDDTVIGLLHDILAKPIVFYPEVENKNGTIHQIITEDELIKTLNPLEGVNEQIKNVWVYKARLSKLQRLSVIFYNEFLVFETECWWWSIDNHHDAITIQRSKKATLVKDYFRNKERLKVKVRLHKSACSWSIYSLFIRIKDTGGLPEKYSETTSYCKHFAEAVFNQVPTSHGLDPASDSVIDQRAKALKKRLTGRDWRKAIFFYPEADKKTGSTHHNITEDELMTTLKQLVGVDEPIKNVWVYKVPLKKKQLTFVFLFHQYLVFETKKWWWSIEKHTDAITIQRSTEASFVKDFFRRKPRITGRHCLKKSTGRGAIYKLIEWIKNNGELHKQYNVIHSNCKHFADAVFNQVATSHDAQPRHSFVIRKRKSSRSSMLFTSKIGNKTNEDVQSISAFEGGEECTEQETQTSVPSVGIYQYEPISRRTSFPRTLFPMEHTRNIDNVKEYLQSVSGCTEQETQTSVPSVGIYQYKPISRRTSFPRTLFPMEHTRNIDNVKEYLQSVSGCTEQETQTSVPSVGIYQYEPISRRTSFPRTLFPMEHTRNIDNVKEYLQSVSGCTEQETQTSAPSVGILQYEPISRRLLDDEEYLRPKGADVATASYHEHDMKNGCYLTDHEEIVQQPIVKSEVIGGDEMDDINTRIFQYLDDLWYQEFLEMQEKEEKQKDQENPEDQEKHEYHEEQEYHADQENQEEQEDQEK</sequence>
<dbReference type="AlphaFoldDB" id="A0A9D4RJW5"/>
<evidence type="ECO:0000256" key="1">
    <source>
        <dbReference type="SAM" id="MobiDB-lite"/>
    </source>
</evidence>
<comment type="caution">
    <text evidence="2">The sequence shown here is derived from an EMBL/GenBank/DDBJ whole genome shotgun (WGS) entry which is preliminary data.</text>
</comment>
<keyword evidence="3" id="KW-1185">Reference proteome</keyword>
<name>A0A9D4RJW5_DREPO</name>
<dbReference type="PANTHER" id="PTHR33173">
    <property type="match status" value="1"/>
</dbReference>
<dbReference type="EMBL" id="JAIWYP010000002">
    <property type="protein sequence ID" value="KAH3869117.1"/>
    <property type="molecule type" value="Genomic_DNA"/>
</dbReference>
<feature type="compositionally biased region" description="Basic and acidic residues" evidence="1">
    <location>
        <begin position="685"/>
        <end position="716"/>
    </location>
</feature>
<gene>
    <name evidence="2" type="ORF">DPMN_032277</name>
</gene>
<protein>
    <submittedName>
        <fullName evidence="2">Uncharacterized protein</fullName>
    </submittedName>
</protein>
<accession>A0A9D4RJW5</accession>
<feature type="compositionally biased region" description="Acidic residues" evidence="1">
    <location>
        <begin position="717"/>
        <end position="727"/>
    </location>
</feature>
<dbReference type="PANTHER" id="PTHR33173:SF2">
    <property type="entry name" value="MYND-TYPE DOMAIN-CONTAINING PROTEIN"/>
    <property type="match status" value="1"/>
</dbReference>
<dbReference type="Proteomes" id="UP000828390">
    <property type="component" value="Unassembled WGS sequence"/>
</dbReference>
<feature type="region of interest" description="Disordered" evidence="1">
    <location>
        <begin position="685"/>
        <end position="727"/>
    </location>
</feature>
<evidence type="ECO:0000313" key="2">
    <source>
        <dbReference type="EMBL" id="KAH3869117.1"/>
    </source>
</evidence>
<organism evidence="2 3">
    <name type="scientific">Dreissena polymorpha</name>
    <name type="common">Zebra mussel</name>
    <name type="synonym">Mytilus polymorpha</name>
    <dbReference type="NCBI Taxonomy" id="45954"/>
    <lineage>
        <taxon>Eukaryota</taxon>
        <taxon>Metazoa</taxon>
        <taxon>Spiralia</taxon>
        <taxon>Lophotrochozoa</taxon>
        <taxon>Mollusca</taxon>
        <taxon>Bivalvia</taxon>
        <taxon>Autobranchia</taxon>
        <taxon>Heteroconchia</taxon>
        <taxon>Euheterodonta</taxon>
        <taxon>Imparidentia</taxon>
        <taxon>Neoheterodontei</taxon>
        <taxon>Myida</taxon>
        <taxon>Dreissenoidea</taxon>
        <taxon>Dreissenidae</taxon>
        <taxon>Dreissena</taxon>
    </lineage>
</organism>
<reference evidence="2" key="1">
    <citation type="journal article" date="2019" name="bioRxiv">
        <title>The Genome of the Zebra Mussel, Dreissena polymorpha: A Resource for Invasive Species Research.</title>
        <authorList>
            <person name="McCartney M.A."/>
            <person name="Auch B."/>
            <person name="Kono T."/>
            <person name="Mallez S."/>
            <person name="Zhang Y."/>
            <person name="Obille A."/>
            <person name="Becker A."/>
            <person name="Abrahante J.E."/>
            <person name="Garbe J."/>
            <person name="Badalamenti J.P."/>
            <person name="Herman A."/>
            <person name="Mangelson H."/>
            <person name="Liachko I."/>
            <person name="Sullivan S."/>
            <person name="Sone E.D."/>
            <person name="Koren S."/>
            <person name="Silverstein K.A.T."/>
            <person name="Beckman K.B."/>
            <person name="Gohl D.M."/>
        </authorList>
    </citation>
    <scope>NUCLEOTIDE SEQUENCE</scope>
    <source>
        <strain evidence="2">Duluth1</strain>
        <tissue evidence="2">Whole animal</tissue>
    </source>
</reference>
<reference evidence="2" key="2">
    <citation type="submission" date="2020-11" db="EMBL/GenBank/DDBJ databases">
        <authorList>
            <person name="McCartney M.A."/>
            <person name="Auch B."/>
            <person name="Kono T."/>
            <person name="Mallez S."/>
            <person name="Becker A."/>
            <person name="Gohl D.M."/>
            <person name="Silverstein K.A.T."/>
            <person name="Koren S."/>
            <person name="Bechman K.B."/>
            <person name="Herman A."/>
            <person name="Abrahante J.E."/>
            <person name="Garbe J."/>
        </authorList>
    </citation>
    <scope>NUCLEOTIDE SEQUENCE</scope>
    <source>
        <strain evidence="2">Duluth1</strain>
        <tissue evidence="2">Whole animal</tissue>
    </source>
</reference>
<evidence type="ECO:0000313" key="3">
    <source>
        <dbReference type="Proteomes" id="UP000828390"/>
    </source>
</evidence>
<proteinExistence type="predicted"/>